<keyword evidence="1" id="KW-1185">Reference proteome</keyword>
<reference evidence="1" key="1">
    <citation type="journal article" date="2020" name="Nat. Genet.">
        <title>Genomic diversifications of five Gossypium allopolyploid species and their impact on cotton improvement.</title>
        <authorList>
            <person name="Chen Z.J."/>
            <person name="Sreedasyam A."/>
            <person name="Ando A."/>
            <person name="Song Q."/>
            <person name="De Santiago L.M."/>
            <person name="Hulse-Kemp A.M."/>
            <person name="Ding M."/>
            <person name="Ye W."/>
            <person name="Kirkbride R.C."/>
            <person name="Jenkins J."/>
            <person name="Plott C."/>
            <person name="Lovell J."/>
            <person name="Lin Y.M."/>
            <person name="Vaughn R."/>
            <person name="Liu B."/>
            <person name="Simpson S."/>
            <person name="Scheffler B.E."/>
            <person name="Wen L."/>
            <person name="Saski C.A."/>
            <person name="Grover C.E."/>
            <person name="Hu G."/>
            <person name="Conover J.L."/>
            <person name="Carlson J.W."/>
            <person name="Shu S."/>
            <person name="Boston L.B."/>
            <person name="Williams M."/>
            <person name="Peterson D.G."/>
            <person name="McGee K."/>
            <person name="Jones D.C."/>
            <person name="Wendel J.F."/>
            <person name="Stelly D.M."/>
            <person name="Grimwood J."/>
            <person name="Schmutz J."/>
        </authorList>
    </citation>
    <scope>NUCLEOTIDE SEQUENCE [LARGE SCALE GENOMIC DNA]</scope>
    <source>
        <strain evidence="1">cv. TM-1</strain>
    </source>
</reference>
<dbReference type="Proteomes" id="UP000818029">
    <property type="component" value="Chromosome A13"/>
</dbReference>
<organism evidence="1 2">
    <name type="scientific">Gossypium hirsutum</name>
    <name type="common">Upland cotton</name>
    <name type="synonym">Gossypium mexicanum</name>
    <dbReference type="NCBI Taxonomy" id="3635"/>
    <lineage>
        <taxon>Eukaryota</taxon>
        <taxon>Viridiplantae</taxon>
        <taxon>Streptophyta</taxon>
        <taxon>Embryophyta</taxon>
        <taxon>Tracheophyta</taxon>
        <taxon>Spermatophyta</taxon>
        <taxon>Magnoliopsida</taxon>
        <taxon>eudicotyledons</taxon>
        <taxon>Gunneridae</taxon>
        <taxon>Pentapetalae</taxon>
        <taxon>rosids</taxon>
        <taxon>malvids</taxon>
        <taxon>Malvales</taxon>
        <taxon>Malvaceae</taxon>
        <taxon>Malvoideae</taxon>
        <taxon>Gossypium</taxon>
    </lineage>
</organism>
<protein>
    <submittedName>
        <fullName evidence="2">Uncharacterized protein</fullName>
    </submittedName>
</protein>
<evidence type="ECO:0000313" key="1">
    <source>
        <dbReference type="Proteomes" id="UP000818029"/>
    </source>
</evidence>
<accession>A0A1U8IHS8</accession>
<gene>
    <name evidence="2" type="primary">LOC107894702</name>
</gene>
<dbReference type="PaxDb" id="3635-A0A1U8IHS8"/>
<dbReference type="AlphaFoldDB" id="A0A1U8IHS8"/>
<dbReference type="RefSeq" id="XP_016675444.1">
    <property type="nucleotide sequence ID" value="XM_016819955.2"/>
</dbReference>
<sequence length="100" mass="11450">MEPSYVRRGHWLSGTVTAASGGQKFPKNIPFSPFHMEHRSGVQIPRKLVKFRPKVEKPFDFSPFQRGPRRKPKEFRGFSSRRKGVLRWHLIGGGGNKGYG</sequence>
<reference evidence="2" key="2">
    <citation type="submission" date="2025-08" db="UniProtKB">
        <authorList>
            <consortium name="RefSeq"/>
        </authorList>
    </citation>
    <scope>IDENTIFICATION</scope>
</reference>
<dbReference type="KEGG" id="ghi:107894702"/>
<proteinExistence type="predicted"/>
<dbReference type="GeneID" id="107894702"/>
<name>A0A1U8IHS8_GOSHI</name>
<evidence type="ECO:0000313" key="2">
    <source>
        <dbReference type="RefSeq" id="XP_016675444.1"/>
    </source>
</evidence>